<keyword evidence="3" id="KW-0560">Oxidoreductase</keyword>
<dbReference type="InterPro" id="IPR027443">
    <property type="entry name" value="IPNS-like_sf"/>
</dbReference>
<dbReference type="Gene3D" id="2.60.120.330">
    <property type="entry name" value="B-lactam Antibiotic, Isopenicillin N Synthase, Chain"/>
    <property type="match status" value="1"/>
</dbReference>
<evidence type="ECO:0000313" key="7">
    <source>
        <dbReference type="Proteomes" id="UP000323000"/>
    </source>
</evidence>
<dbReference type="GO" id="GO:0046872">
    <property type="term" value="F:metal ion binding"/>
    <property type="evidence" value="ECO:0007669"/>
    <property type="project" value="UniProtKB-KW"/>
</dbReference>
<comment type="similarity">
    <text evidence="3">Belongs to the iron/ascorbate-dependent oxidoreductase family.</text>
</comment>
<dbReference type="InterPro" id="IPR005123">
    <property type="entry name" value="Oxoglu/Fe-dep_dioxygenase_dom"/>
</dbReference>
<evidence type="ECO:0000259" key="5">
    <source>
        <dbReference type="PROSITE" id="PS51471"/>
    </source>
</evidence>
<proteinExistence type="inferred from homology"/>
<keyword evidence="2 3" id="KW-0408">Iron</keyword>
<accession>A0A5C7J0W9</accession>
<dbReference type="AlphaFoldDB" id="A0A5C7J0W9"/>
<evidence type="ECO:0000256" key="3">
    <source>
        <dbReference type="RuleBase" id="RU003682"/>
    </source>
</evidence>
<name>A0A5C7J0W9_9ROSI</name>
<dbReference type="Pfam" id="PF03171">
    <property type="entry name" value="2OG-FeII_Oxy"/>
    <property type="match status" value="1"/>
</dbReference>
<dbReference type="InterPro" id="IPR044861">
    <property type="entry name" value="IPNS-like_FE2OG_OXY"/>
</dbReference>
<feature type="region of interest" description="Disordered" evidence="4">
    <location>
        <begin position="1"/>
        <end position="46"/>
    </location>
</feature>
<sequence>MNHPESYPPVFRKPINESDDQVTITTTLKNPEEEEEEEPKRDDFFLKDSSDPVEVVPVIDLQDIITNLEQQHQLEEACRDWGIFRLVNHGVPLNLISQLQDQAQKIFSMSFEAKQTLFNNNGSSTPAAVSYFWGTPVLTPSGSVLGNVDPKKINWVEGLNVRLSQPSDYHDQVSGDPMLDSFRVLLEEYGGHMARLARVIFEAILKTLNMDSKQYNSKSQLLSESTSFVRVYRYPKISKADEEEAVIGMQVHTDSSVISILNQNQVGGLEVFKDDKWFHVRPILNELIVNLGDMMQAICNDEYASVKHRVKANKHKERFSICYFMFPAEDGVIRSSKYKPFTYKDFQAQVQHDVKTLGFKILFNNNNGRTPVAVSYSWGTPILTPSGSIPNIVDPEKSTSLKDSMFWRSHA</sequence>
<evidence type="ECO:0000256" key="1">
    <source>
        <dbReference type="ARBA" id="ARBA00022723"/>
    </source>
</evidence>
<dbReference type="SUPFAM" id="SSF51197">
    <property type="entry name" value="Clavaminate synthase-like"/>
    <property type="match status" value="1"/>
</dbReference>
<dbReference type="PRINTS" id="PR00682">
    <property type="entry name" value="IPNSYNTHASE"/>
</dbReference>
<dbReference type="GO" id="GO:0016491">
    <property type="term" value="F:oxidoreductase activity"/>
    <property type="evidence" value="ECO:0007669"/>
    <property type="project" value="UniProtKB-KW"/>
</dbReference>
<evidence type="ECO:0000256" key="4">
    <source>
        <dbReference type="SAM" id="MobiDB-lite"/>
    </source>
</evidence>
<feature type="domain" description="Fe2OG dioxygenase" evidence="5">
    <location>
        <begin position="225"/>
        <end position="327"/>
    </location>
</feature>
<reference evidence="7" key="1">
    <citation type="journal article" date="2019" name="Gigascience">
        <title>De novo genome assembly of the endangered Acer yangbiense, a plant species with extremely small populations endemic to Yunnan Province, China.</title>
        <authorList>
            <person name="Yang J."/>
            <person name="Wariss H.M."/>
            <person name="Tao L."/>
            <person name="Zhang R."/>
            <person name="Yun Q."/>
            <person name="Hollingsworth P."/>
            <person name="Dao Z."/>
            <person name="Luo G."/>
            <person name="Guo H."/>
            <person name="Ma Y."/>
            <person name="Sun W."/>
        </authorList>
    </citation>
    <scope>NUCLEOTIDE SEQUENCE [LARGE SCALE GENOMIC DNA]</scope>
    <source>
        <strain evidence="7">cv. Malutang</strain>
    </source>
</reference>
<evidence type="ECO:0000256" key="2">
    <source>
        <dbReference type="ARBA" id="ARBA00023004"/>
    </source>
</evidence>
<dbReference type="EMBL" id="VAHF01000001">
    <property type="protein sequence ID" value="TXG74412.1"/>
    <property type="molecule type" value="Genomic_DNA"/>
</dbReference>
<dbReference type="Proteomes" id="UP000323000">
    <property type="component" value="Chromosome 1"/>
</dbReference>
<gene>
    <name evidence="6" type="ORF">EZV62_002991</name>
</gene>
<dbReference type="InterPro" id="IPR026992">
    <property type="entry name" value="DIOX_N"/>
</dbReference>
<protein>
    <recommendedName>
        <fullName evidence="5">Fe2OG dioxygenase domain-containing protein</fullName>
    </recommendedName>
</protein>
<dbReference type="OrthoDB" id="288590at2759"/>
<keyword evidence="1 3" id="KW-0479">Metal-binding</keyword>
<comment type="caution">
    <text evidence="6">The sequence shown here is derived from an EMBL/GenBank/DDBJ whole genome shotgun (WGS) entry which is preliminary data.</text>
</comment>
<dbReference type="PANTHER" id="PTHR47990">
    <property type="entry name" value="2-OXOGLUTARATE (2OG) AND FE(II)-DEPENDENT OXYGENASE SUPERFAMILY PROTEIN-RELATED"/>
    <property type="match status" value="1"/>
</dbReference>
<evidence type="ECO:0000313" key="6">
    <source>
        <dbReference type="EMBL" id="TXG74412.1"/>
    </source>
</evidence>
<keyword evidence="7" id="KW-1185">Reference proteome</keyword>
<dbReference type="InterPro" id="IPR050231">
    <property type="entry name" value="Iron_ascorbate_oxido_reductase"/>
</dbReference>
<dbReference type="Pfam" id="PF14226">
    <property type="entry name" value="DIOX_N"/>
    <property type="match status" value="1"/>
</dbReference>
<organism evidence="6 7">
    <name type="scientific">Acer yangbiense</name>
    <dbReference type="NCBI Taxonomy" id="1000413"/>
    <lineage>
        <taxon>Eukaryota</taxon>
        <taxon>Viridiplantae</taxon>
        <taxon>Streptophyta</taxon>
        <taxon>Embryophyta</taxon>
        <taxon>Tracheophyta</taxon>
        <taxon>Spermatophyta</taxon>
        <taxon>Magnoliopsida</taxon>
        <taxon>eudicotyledons</taxon>
        <taxon>Gunneridae</taxon>
        <taxon>Pentapetalae</taxon>
        <taxon>rosids</taxon>
        <taxon>malvids</taxon>
        <taxon>Sapindales</taxon>
        <taxon>Sapindaceae</taxon>
        <taxon>Hippocastanoideae</taxon>
        <taxon>Acereae</taxon>
        <taxon>Acer</taxon>
    </lineage>
</organism>
<dbReference type="PROSITE" id="PS51471">
    <property type="entry name" value="FE2OG_OXY"/>
    <property type="match status" value="1"/>
</dbReference>